<feature type="transmembrane region" description="Helical" evidence="2">
    <location>
        <begin position="35"/>
        <end position="63"/>
    </location>
</feature>
<dbReference type="InterPro" id="IPR055338">
    <property type="entry name" value="YqfX-like"/>
</dbReference>
<proteinExistence type="predicted"/>
<dbReference type="Proteomes" id="UP001500403">
    <property type="component" value="Unassembled WGS sequence"/>
</dbReference>
<feature type="region of interest" description="Disordered" evidence="1">
    <location>
        <begin position="1"/>
        <end position="27"/>
    </location>
</feature>
<evidence type="ECO:0000256" key="1">
    <source>
        <dbReference type="SAM" id="MobiDB-lite"/>
    </source>
</evidence>
<dbReference type="PANTHER" id="PTHR40040:SF1">
    <property type="entry name" value="MEMBRANE PROTEIN"/>
    <property type="match status" value="1"/>
</dbReference>
<keyword evidence="2" id="KW-1133">Transmembrane helix</keyword>
<evidence type="ECO:0000313" key="4">
    <source>
        <dbReference type="Proteomes" id="UP001500403"/>
    </source>
</evidence>
<organism evidence="3 4">
    <name type="scientific">Streptomyces enissocaesilis</name>
    <dbReference type="NCBI Taxonomy" id="332589"/>
    <lineage>
        <taxon>Bacteria</taxon>
        <taxon>Bacillati</taxon>
        <taxon>Actinomycetota</taxon>
        <taxon>Actinomycetes</taxon>
        <taxon>Kitasatosporales</taxon>
        <taxon>Streptomycetaceae</taxon>
        <taxon>Streptomyces</taxon>
        <taxon>Streptomyces rochei group</taxon>
    </lineage>
</organism>
<accession>A0ABP6JFK5</accession>
<feature type="compositionally biased region" description="Polar residues" evidence="1">
    <location>
        <begin position="9"/>
        <end position="27"/>
    </location>
</feature>
<dbReference type="PANTHER" id="PTHR40040">
    <property type="entry name" value="SMALL HYDROPHOBIC PROTEIN-RELATED"/>
    <property type="match status" value="1"/>
</dbReference>
<keyword evidence="2" id="KW-0472">Membrane</keyword>
<sequence length="104" mass="10665">MVKPGSHEFQGTTQGVTMASNSRTHSPSNTSALSWVSLICGIIGFFTLGIILGPIALITGWIAMGKRFNSGNVPAMIGFILGAVITVLAIIALIGGAAVYGMSI</sequence>
<reference evidence="4" key="1">
    <citation type="journal article" date="2019" name="Int. J. Syst. Evol. Microbiol.">
        <title>The Global Catalogue of Microorganisms (GCM) 10K type strain sequencing project: providing services to taxonomists for standard genome sequencing and annotation.</title>
        <authorList>
            <consortium name="The Broad Institute Genomics Platform"/>
            <consortium name="The Broad Institute Genome Sequencing Center for Infectious Disease"/>
            <person name="Wu L."/>
            <person name="Ma J."/>
        </authorList>
    </citation>
    <scope>NUCLEOTIDE SEQUENCE [LARGE SCALE GENOMIC DNA]</scope>
    <source>
        <strain evidence="4">JCM 9088</strain>
    </source>
</reference>
<comment type="caution">
    <text evidence="3">The sequence shown here is derived from an EMBL/GenBank/DDBJ whole genome shotgun (WGS) entry which is preliminary data.</text>
</comment>
<evidence type="ECO:0000313" key="3">
    <source>
        <dbReference type="EMBL" id="GAA2930180.1"/>
    </source>
</evidence>
<keyword evidence="4" id="KW-1185">Reference proteome</keyword>
<evidence type="ECO:0008006" key="5">
    <source>
        <dbReference type="Google" id="ProtNLM"/>
    </source>
</evidence>
<evidence type="ECO:0000256" key="2">
    <source>
        <dbReference type="SAM" id="Phobius"/>
    </source>
</evidence>
<feature type="transmembrane region" description="Helical" evidence="2">
    <location>
        <begin position="75"/>
        <end position="100"/>
    </location>
</feature>
<keyword evidence="2" id="KW-0812">Transmembrane</keyword>
<protein>
    <recommendedName>
        <fullName evidence="5">DUF4190 domain-containing protein</fullName>
    </recommendedName>
</protein>
<dbReference type="EMBL" id="BAAAUD010000013">
    <property type="protein sequence ID" value="GAA2930180.1"/>
    <property type="molecule type" value="Genomic_DNA"/>
</dbReference>
<gene>
    <name evidence="3" type="ORF">GCM10010446_13520</name>
</gene>
<name>A0ABP6JFK5_9ACTN</name>